<feature type="transmembrane region" description="Helical" evidence="5">
    <location>
        <begin position="123"/>
        <end position="143"/>
    </location>
</feature>
<feature type="transmembrane region" description="Helical" evidence="5">
    <location>
        <begin position="155"/>
        <end position="174"/>
    </location>
</feature>
<name>A0A5N6JZ50_MONLA</name>
<keyword evidence="4 5" id="KW-0472">Membrane</keyword>
<dbReference type="SUPFAM" id="SSF103473">
    <property type="entry name" value="MFS general substrate transporter"/>
    <property type="match status" value="1"/>
</dbReference>
<dbReference type="OrthoDB" id="4139357at2759"/>
<dbReference type="PRINTS" id="PR01036">
    <property type="entry name" value="TCRTETB"/>
</dbReference>
<keyword evidence="8" id="KW-1185">Reference proteome</keyword>
<feature type="transmembrane region" description="Helical" evidence="5">
    <location>
        <begin position="557"/>
        <end position="576"/>
    </location>
</feature>
<feature type="transmembrane region" description="Helical" evidence="5">
    <location>
        <begin position="344"/>
        <end position="367"/>
    </location>
</feature>
<evidence type="ECO:0000256" key="2">
    <source>
        <dbReference type="ARBA" id="ARBA00022692"/>
    </source>
</evidence>
<dbReference type="PANTHER" id="PTHR23501:SF59">
    <property type="entry name" value="MAJOR FACILITATOR SUPERFAMILY (MFS) PROFILE DOMAIN-CONTAINING PROTEIN-RELATED"/>
    <property type="match status" value="1"/>
</dbReference>
<feature type="transmembrane region" description="Helical" evidence="5">
    <location>
        <begin position="279"/>
        <end position="300"/>
    </location>
</feature>
<evidence type="ECO:0000313" key="8">
    <source>
        <dbReference type="Proteomes" id="UP000326757"/>
    </source>
</evidence>
<feature type="domain" description="Major facilitator superfamily (MFS) profile" evidence="6">
    <location>
        <begin position="89"/>
        <end position="581"/>
    </location>
</feature>
<dbReference type="Gene3D" id="1.20.1720.10">
    <property type="entry name" value="Multidrug resistance protein D"/>
    <property type="match status" value="1"/>
</dbReference>
<feature type="transmembrane region" description="Helical" evidence="5">
    <location>
        <begin position="86"/>
        <end position="111"/>
    </location>
</feature>
<evidence type="ECO:0000256" key="5">
    <source>
        <dbReference type="SAM" id="Phobius"/>
    </source>
</evidence>
<keyword evidence="2 5" id="KW-0812">Transmembrane</keyword>
<feature type="transmembrane region" description="Helical" evidence="5">
    <location>
        <begin position="440"/>
        <end position="464"/>
    </location>
</feature>
<dbReference type="PANTHER" id="PTHR23501">
    <property type="entry name" value="MAJOR FACILITATOR SUPERFAMILY"/>
    <property type="match status" value="1"/>
</dbReference>
<evidence type="ECO:0000256" key="4">
    <source>
        <dbReference type="ARBA" id="ARBA00023136"/>
    </source>
</evidence>
<proteinExistence type="predicted"/>
<dbReference type="FunFam" id="1.20.1720.10:FF:000018">
    <property type="entry name" value="Putative MFS multidrug transporter"/>
    <property type="match status" value="1"/>
</dbReference>
<comment type="subcellular location">
    <subcellularLocation>
        <location evidence="1">Membrane</location>
        <topology evidence="1">Multi-pass membrane protein</topology>
    </subcellularLocation>
</comment>
<feature type="transmembrane region" description="Helical" evidence="5">
    <location>
        <begin position="213"/>
        <end position="231"/>
    </location>
</feature>
<sequence>MYTSLVGGSNSETHLPTIISEQEEYTSRYGWNFSPAQSLISNEVSTATFTCTPSPGSRSLYSGSIDLEKPDMPPIEPNSKKRGWRFFGSFACLAILNLVCAVDATILSVALPTIATSLHATAIQAFWCATSFLLCSTVFQPTWAAFSHIVGRKSVLMTALFFFSVGTILCFAADNIELLLVGRCIQGIGGGGLVGLTYVLLADMVTLRERGKWMSIISFQWAIGSVIGPVIGGAFAEKLSWRWIFWLNIPFCVVSAVGVPICLKLNIKKGSMWTKLKAFDWLGSFLFVASTTSLLIPVTWGGVMYSWSSIRTLVPLLIGFGGLITFVLYSIFRKGDPLIRRSLFNSPTAIVAYFGTLVHGICVWSLLFYMPLYFEVAKNYTPIQSGIGLFPLTFTTAPAAVVVGLIIAKTGRYRPSIWAGWAISTLGIGLLILLKESTSTIPWIFITLIPGTGLGTLFSAQGFAAQASVSNVDLPFAGAMYSFFRAFGQTIGVAISGVIFQNTFQSKILKTAYAVHANEWSKDASAFVQVVKAWPNVGVEGEMKQIVIGAYVHSLKMVWIVMCALAGLAFVTSLLFTKEIAMSRELETDQGFDYEYKERKGRSSSRRRTIVPITPQHSGEMAV</sequence>
<dbReference type="InterPro" id="IPR020846">
    <property type="entry name" value="MFS_dom"/>
</dbReference>
<dbReference type="GO" id="GO:0005886">
    <property type="term" value="C:plasma membrane"/>
    <property type="evidence" value="ECO:0007669"/>
    <property type="project" value="TreeGrafter"/>
</dbReference>
<dbReference type="InterPro" id="IPR011701">
    <property type="entry name" value="MFS"/>
</dbReference>
<evidence type="ECO:0000259" key="6">
    <source>
        <dbReference type="PROSITE" id="PS50850"/>
    </source>
</evidence>
<reference evidence="7 8" key="1">
    <citation type="submission" date="2019-06" db="EMBL/GenBank/DDBJ databases">
        <title>Genome Sequence of the Brown Rot Fungal Pathogen Monilinia laxa.</title>
        <authorList>
            <person name="De Miccolis Angelini R.M."/>
            <person name="Landi L."/>
            <person name="Abate D."/>
            <person name="Pollastro S."/>
            <person name="Romanazzi G."/>
            <person name="Faretra F."/>
        </authorList>
    </citation>
    <scope>NUCLEOTIDE SEQUENCE [LARGE SCALE GENOMIC DNA]</scope>
    <source>
        <strain evidence="7 8">Mlax316</strain>
    </source>
</reference>
<evidence type="ECO:0000256" key="3">
    <source>
        <dbReference type="ARBA" id="ARBA00022989"/>
    </source>
</evidence>
<keyword evidence="3 5" id="KW-1133">Transmembrane helix</keyword>
<dbReference type="EMBL" id="VIGI01000010">
    <property type="protein sequence ID" value="KAB8294798.1"/>
    <property type="molecule type" value="Genomic_DNA"/>
</dbReference>
<feature type="transmembrane region" description="Helical" evidence="5">
    <location>
        <begin position="476"/>
        <end position="500"/>
    </location>
</feature>
<dbReference type="Pfam" id="PF07690">
    <property type="entry name" value="MFS_1"/>
    <property type="match status" value="1"/>
</dbReference>
<evidence type="ECO:0000256" key="1">
    <source>
        <dbReference type="ARBA" id="ARBA00004141"/>
    </source>
</evidence>
<dbReference type="AlphaFoldDB" id="A0A5N6JZ50"/>
<dbReference type="GO" id="GO:0022857">
    <property type="term" value="F:transmembrane transporter activity"/>
    <property type="evidence" value="ECO:0007669"/>
    <property type="project" value="InterPro"/>
</dbReference>
<organism evidence="7 8">
    <name type="scientific">Monilinia laxa</name>
    <name type="common">Brown rot fungus</name>
    <name type="synonym">Sclerotinia laxa</name>
    <dbReference type="NCBI Taxonomy" id="61186"/>
    <lineage>
        <taxon>Eukaryota</taxon>
        <taxon>Fungi</taxon>
        <taxon>Dikarya</taxon>
        <taxon>Ascomycota</taxon>
        <taxon>Pezizomycotina</taxon>
        <taxon>Leotiomycetes</taxon>
        <taxon>Helotiales</taxon>
        <taxon>Sclerotiniaceae</taxon>
        <taxon>Monilinia</taxon>
    </lineage>
</organism>
<accession>A0A5N6JZ50</accession>
<evidence type="ECO:0000313" key="7">
    <source>
        <dbReference type="EMBL" id="KAB8294798.1"/>
    </source>
</evidence>
<feature type="transmembrane region" description="Helical" evidence="5">
    <location>
        <begin position="312"/>
        <end position="332"/>
    </location>
</feature>
<gene>
    <name evidence="7" type="ORF">EYC80_006759</name>
</gene>
<feature type="transmembrane region" description="Helical" evidence="5">
    <location>
        <begin position="180"/>
        <end position="201"/>
    </location>
</feature>
<feature type="transmembrane region" description="Helical" evidence="5">
    <location>
        <begin position="415"/>
        <end position="434"/>
    </location>
</feature>
<feature type="transmembrane region" description="Helical" evidence="5">
    <location>
        <begin position="243"/>
        <end position="267"/>
    </location>
</feature>
<dbReference type="PROSITE" id="PS50850">
    <property type="entry name" value="MFS"/>
    <property type="match status" value="1"/>
</dbReference>
<comment type="caution">
    <text evidence="7">The sequence shown here is derived from an EMBL/GenBank/DDBJ whole genome shotgun (WGS) entry which is preliminary data.</text>
</comment>
<protein>
    <recommendedName>
        <fullName evidence="6">Major facilitator superfamily (MFS) profile domain-containing protein</fullName>
    </recommendedName>
</protein>
<dbReference type="Gene3D" id="1.20.1250.20">
    <property type="entry name" value="MFS general substrate transporter like domains"/>
    <property type="match status" value="1"/>
</dbReference>
<feature type="transmembrane region" description="Helical" evidence="5">
    <location>
        <begin position="387"/>
        <end position="408"/>
    </location>
</feature>
<dbReference type="Proteomes" id="UP000326757">
    <property type="component" value="Unassembled WGS sequence"/>
</dbReference>
<dbReference type="InterPro" id="IPR036259">
    <property type="entry name" value="MFS_trans_sf"/>
</dbReference>
<dbReference type="FunFam" id="1.20.1250.20:FF:000504">
    <property type="entry name" value="Similar to MFS multidrug transporter"/>
    <property type="match status" value="1"/>
</dbReference>